<sequence>MKTKTLFLLSILGVILATGAILTQGCPRIVTEGKELTSSPVTGPLRHLPAATTGRVWEVYVQSGSQVKRGQVLAKLLVPLHTVGQQQAEKELRQAKKQYDQLLSAVPNQVSAQALEQARQQLVAAQQKAASAPKQVTFVFIQAPANGVVARVPAPAGTYVSDSSTVISLGSASISSFEVADN</sequence>
<dbReference type="EMBL" id="CP095061">
    <property type="protein sequence ID" value="UOQ65456.1"/>
    <property type="molecule type" value="Genomic_DNA"/>
</dbReference>
<keyword evidence="2 3" id="KW-0175">Coiled coil</keyword>
<protein>
    <submittedName>
        <fullName evidence="5">Efflux RND transporter periplasmic adaptor subunit</fullName>
    </submittedName>
</protein>
<evidence type="ECO:0000256" key="2">
    <source>
        <dbReference type="ARBA" id="ARBA00023054"/>
    </source>
</evidence>
<feature type="coiled-coil region" evidence="3">
    <location>
        <begin position="85"/>
        <end position="135"/>
    </location>
</feature>
<dbReference type="PANTHER" id="PTHR32347">
    <property type="entry name" value="EFFLUX SYSTEM COMPONENT YKNX-RELATED"/>
    <property type="match status" value="1"/>
</dbReference>
<evidence type="ECO:0000259" key="4">
    <source>
        <dbReference type="Pfam" id="PF25919"/>
    </source>
</evidence>
<dbReference type="RefSeq" id="WP_245119463.1">
    <property type="nucleotide sequence ID" value="NZ_CP095061.1"/>
</dbReference>
<keyword evidence="6" id="KW-1185">Reference proteome</keyword>
<name>A0ABY4G3V7_9BACT</name>
<dbReference type="Proteomes" id="UP000830401">
    <property type="component" value="Chromosome"/>
</dbReference>
<dbReference type="PROSITE" id="PS51257">
    <property type="entry name" value="PROKAR_LIPOPROTEIN"/>
    <property type="match status" value="1"/>
</dbReference>
<comment type="subcellular location">
    <subcellularLocation>
        <location evidence="1">Cell envelope</location>
    </subcellularLocation>
</comment>
<organism evidence="5 6">
    <name type="scientific">Hymenobacter volaticus</name>
    <dbReference type="NCBI Taxonomy" id="2932254"/>
    <lineage>
        <taxon>Bacteria</taxon>
        <taxon>Pseudomonadati</taxon>
        <taxon>Bacteroidota</taxon>
        <taxon>Cytophagia</taxon>
        <taxon>Cytophagales</taxon>
        <taxon>Hymenobacteraceae</taxon>
        <taxon>Hymenobacter</taxon>
    </lineage>
</organism>
<dbReference type="InterPro" id="IPR050465">
    <property type="entry name" value="UPF0194_transport"/>
</dbReference>
<reference evidence="5" key="1">
    <citation type="submission" date="2022-04" db="EMBL/GenBank/DDBJ databases">
        <title>Hymenobacter sp. isolated from the air.</title>
        <authorList>
            <person name="Won M."/>
            <person name="Lee C.-M."/>
            <person name="Woen H.-Y."/>
            <person name="Kwon S.-W."/>
        </authorList>
    </citation>
    <scope>NUCLEOTIDE SEQUENCE</scope>
    <source>
        <strain evidence="5">5420S-77</strain>
    </source>
</reference>
<evidence type="ECO:0000256" key="3">
    <source>
        <dbReference type="SAM" id="Coils"/>
    </source>
</evidence>
<dbReference type="InterPro" id="IPR058790">
    <property type="entry name" value="BSH_CusB"/>
</dbReference>
<evidence type="ECO:0000313" key="5">
    <source>
        <dbReference type="EMBL" id="UOQ65456.1"/>
    </source>
</evidence>
<evidence type="ECO:0000256" key="1">
    <source>
        <dbReference type="ARBA" id="ARBA00004196"/>
    </source>
</evidence>
<gene>
    <name evidence="5" type="ORF">MUN86_18175</name>
</gene>
<feature type="domain" description="CusB-like barrel-sandwich hybrid" evidence="4">
    <location>
        <begin position="47"/>
        <end position="168"/>
    </location>
</feature>
<dbReference type="Pfam" id="PF25919">
    <property type="entry name" value="BSH_CusB"/>
    <property type="match status" value="1"/>
</dbReference>
<evidence type="ECO:0000313" key="6">
    <source>
        <dbReference type="Proteomes" id="UP000830401"/>
    </source>
</evidence>
<dbReference type="Gene3D" id="2.40.50.100">
    <property type="match status" value="1"/>
</dbReference>
<accession>A0ABY4G3V7</accession>
<proteinExistence type="predicted"/>
<dbReference type="SUPFAM" id="SSF111369">
    <property type="entry name" value="HlyD-like secretion proteins"/>
    <property type="match status" value="1"/>
</dbReference>